<name>A0AAN9JWM8_CANGL</name>
<dbReference type="Proteomes" id="UP001367508">
    <property type="component" value="Unassembled WGS sequence"/>
</dbReference>
<reference evidence="2 3" key="1">
    <citation type="submission" date="2024-01" db="EMBL/GenBank/DDBJ databases">
        <title>The genomes of 5 underutilized Papilionoideae crops provide insights into root nodulation and disease resistanc.</title>
        <authorList>
            <person name="Jiang F."/>
        </authorList>
    </citation>
    <scope>NUCLEOTIDE SEQUENCE [LARGE SCALE GENOMIC DNA]</scope>
    <source>
        <strain evidence="2">LVBAO_FW01</strain>
        <tissue evidence="2">Leaves</tissue>
    </source>
</reference>
<keyword evidence="3" id="KW-1185">Reference proteome</keyword>
<comment type="caution">
    <text evidence="2">The sequence shown here is derived from an EMBL/GenBank/DDBJ whole genome shotgun (WGS) entry which is preliminary data.</text>
</comment>
<organism evidence="2 3">
    <name type="scientific">Canavalia gladiata</name>
    <name type="common">Sword bean</name>
    <name type="synonym">Dolichos gladiatus</name>
    <dbReference type="NCBI Taxonomy" id="3824"/>
    <lineage>
        <taxon>Eukaryota</taxon>
        <taxon>Viridiplantae</taxon>
        <taxon>Streptophyta</taxon>
        <taxon>Embryophyta</taxon>
        <taxon>Tracheophyta</taxon>
        <taxon>Spermatophyta</taxon>
        <taxon>Magnoliopsida</taxon>
        <taxon>eudicotyledons</taxon>
        <taxon>Gunneridae</taxon>
        <taxon>Pentapetalae</taxon>
        <taxon>rosids</taxon>
        <taxon>fabids</taxon>
        <taxon>Fabales</taxon>
        <taxon>Fabaceae</taxon>
        <taxon>Papilionoideae</taxon>
        <taxon>50 kb inversion clade</taxon>
        <taxon>NPAAA clade</taxon>
        <taxon>indigoferoid/millettioid clade</taxon>
        <taxon>Phaseoleae</taxon>
        <taxon>Canavalia</taxon>
    </lineage>
</organism>
<sequence length="121" mass="13893">MPRDQEHNFRLNSWLLRPITDSFLGKQYEGTLIRIPTPGSGLYDNKGSSPTGFYTCKTLSINVEWAMKSYKSSNEEEKRTYPRKIVQKTRRLRTTLFKNSKNQLPVANPCGRPTIPKVTNG</sequence>
<protein>
    <submittedName>
        <fullName evidence="2">Uncharacterized protein</fullName>
    </submittedName>
</protein>
<proteinExistence type="predicted"/>
<evidence type="ECO:0000313" key="2">
    <source>
        <dbReference type="EMBL" id="KAK7306447.1"/>
    </source>
</evidence>
<feature type="region of interest" description="Disordered" evidence="1">
    <location>
        <begin position="102"/>
        <end position="121"/>
    </location>
</feature>
<evidence type="ECO:0000256" key="1">
    <source>
        <dbReference type="SAM" id="MobiDB-lite"/>
    </source>
</evidence>
<dbReference type="AlphaFoldDB" id="A0AAN9JWM8"/>
<evidence type="ECO:0000313" key="3">
    <source>
        <dbReference type="Proteomes" id="UP001367508"/>
    </source>
</evidence>
<gene>
    <name evidence="2" type="ORF">VNO77_44387</name>
</gene>
<dbReference type="EMBL" id="JAYMYQ010000011">
    <property type="protein sequence ID" value="KAK7306447.1"/>
    <property type="molecule type" value="Genomic_DNA"/>
</dbReference>
<accession>A0AAN9JWM8</accession>